<sequence>MSPQPSFAVVLEGGLVQSILVQDWPPYAPLPQIAVVDYDTEDADPSEITRFAIGSKQEEAVCRADAPTRYESSPDALSPKAVLAALGAAAEAEAAESPLAIAQAVRKSILELDTQLNDAEQAPTGDDYNHLYVLANCGLIEVLKAMGDFSDFGE</sequence>
<organism evidence="1 2">
    <name type="scientific">Variovorax paradoxus</name>
    <dbReference type="NCBI Taxonomy" id="34073"/>
    <lineage>
        <taxon>Bacteria</taxon>
        <taxon>Pseudomonadati</taxon>
        <taxon>Pseudomonadota</taxon>
        <taxon>Betaproteobacteria</taxon>
        <taxon>Burkholderiales</taxon>
        <taxon>Comamonadaceae</taxon>
        <taxon>Variovorax</taxon>
    </lineage>
</organism>
<accession>A0A0H2MP04</accession>
<name>A0A0H2MP04_VARPD</name>
<proteinExistence type="predicted"/>
<gene>
    <name evidence="1" type="ORF">VPARA_05200</name>
</gene>
<keyword evidence="2" id="KW-1185">Reference proteome</keyword>
<dbReference type="Proteomes" id="UP000035170">
    <property type="component" value="Unassembled WGS sequence"/>
</dbReference>
<protein>
    <submittedName>
        <fullName evidence="1">Uncharacterized protein</fullName>
    </submittedName>
</protein>
<dbReference type="PATRIC" id="fig|34073.19.peg.520"/>
<reference evidence="1 2" key="1">
    <citation type="submission" date="2015-03" db="EMBL/GenBank/DDBJ databases">
        <title>Genome sequence of Variovorax paradoxus TBEA6.</title>
        <authorList>
            <person name="Poehlein A."/>
            <person name="Schuldes J."/>
            <person name="Wuebbeler J.H."/>
            <person name="Hiessl S."/>
            <person name="Steinbuechel A."/>
            <person name="Daniel R."/>
        </authorList>
    </citation>
    <scope>NUCLEOTIDE SEQUENCE [LARGE SCALE GENOMIC DNA]</scope>
    <source>
        <strain evidence="1 2">TBEA6</strain>
    </source>
</reference>
<comment type="caution">
    <text evidence="1">The sequence shown here is derived from an EMBL/GenBank/DDBJ whole genome shotgun (WGS) entry which is preliminary data.</text>
</comment>
<evidence type="ECO:0000313" key="2">
    <source>
        <dbReference type="Proteomes" id="UP000035170"/>
    </source>
</evidence>
<evidence type="ECO:0000313" key="1">
    <source>
        <dbReference type="EMBL" id="KLN58405.1"/>
    </source>
</evidence>
<dbReference type="AlphaFoldDB" id="A0A0H2MP04"/>
<dbReference type="RefSeq" id="WP_047783161.1">
    <property type="nucleotide sequence ID" value="NZ_JZWI01000003.1"/>
</dbReference>
<dbReference type="EMBL" id="JZWI01000003">
    <property type="protein sequence ID" value="KLN58405.1"/>
    <property type="molecule type" value="Genomic_DNA"/>
</dbReference>